<evidence type="ECO:0000313" key="2">
    <source>
        <dbReference type="Proteomes" id="UP001500902"/>
    </source>
</evidence>
<accession>A0ABP7AWH8</accession>
<gene>
    <name evidence="1" type="ORF">GCM10022224_000080</name>
</gene>
<reference evidence="2" key="1">
    <citation type="journal article" date="2019" name="Int. J. Syst. Evol. Microbiol.">
        <title>The Global Catalogue of Microorganisms (GCM) 10K type strain sequencing project: providing services to taxonomists for standard genome sequencing and annotation.</title>
        <authorList>
            <consortium name="The Broad Institute Genomics Platform"/>
            <consortium name="The Broad Institute Genome Sequencing Center for Infectious Disease"/>
            <person name="Wu L."/>
            <person name="Ma J."/>
        </authorList>
    </citation>
    <scope>NUCLEOTIDE SEQUENCE [LARGE SCALE GENOMIC DNA]</scope>
    <source>
        <strain evidence="2">JCM 16904</strain>
    </source>
</reference>
<proteinExistence type="predicted"/>
<organism evidence="1 2">
    <name type="scientific">Nonomuraea antimicrobica</name>
    <dbReference type="NCBI Taxonomy" id="561173"/>
    <lineage>
        <taxon>Bacteria</taxon>
        <taxon>Bacillati</taxon>
        <taxon>Actinomycetota</taxon>
        <taxon>Actinomycetes</taxon>
        <taxon>Streptosporangiales</taxon>
        <taxon>Streptosporangiaceae</taxon>
        <taxon>Nonomuraea</taxon>
    </lineage>
</organism>
<name>A0ABP7AWH8_9ACTN</name>
<dbReference type="EMBL" id="BAAAZP010000003">
    <property type="protein sequence ID" value="GAA3641730.1"/>
    <property type="molecule type" value="Genomic_DNA"/>
</dbReference>
<dbReference type="Proteomes" id="UP001500902">
    <property type="component" value="Unassembled WGS sequence"/>
</dbReference>
<comment type="caution">
    <text evidence="1">The sequence shown here is derived from an EMBL/GenBank/DDBJ whole genome shotgun (WGS) entry which is preliminary data.</text>
</comment>
<protein>
    <submittedName>
        <fullName evidence="1">Uncharacterized protein</fullName>
    </submittedName>
</protein>
<evidence type="ECO:0000313" key="1">
    <source>
        <dbReference type="EMBL" id="GAA3641730.1"/>
    </source>
</evidence>
<keyword evidence="2" id="KW-1185">Reference proteome</keyword>
<sequence length="51" mass="5593">MPSLDRTEARAMLRPVFLGGMVGDFWDSHGFAGARGFAGVRRGREPWRGSA</sequence>